<name>A0A0G4G6H0_VITBC</name>
<dbReference type="PhylomeDB" id="A0A0G4G6H0"/>
<accession>A0A0G4G6H0</accession>
<evidence type="ECO:0000256" key="9">
    <source>
        <dbReference type="ARBA" id="ARBA00023326"/>
    </source>
</evidence>
<dbReference type="SUPFAM" id="SSF51445">
    <property type="entry name" value="(Trans)glycosidases"/>
    <property type="match status" value="1"/>
</dbReference>
<dbReference type="EC" id="3.2.1.8" evidence="3"/>
<keyword evidence="8" id="KW-0326">Glycosidase</keyword>
<keyword evidence="5 10" id="KW-0732">Signal</keyword>
<dbReference type="OMA" id="CVGFTIW"/>
<evidence type="ECO:0000256" key="1">
    <source>
        <dbReference type="ARBA" id="ARBA00000681"/>
    </source>
</evidence>
<dbReference type="PROSITE" id="PS51760">
    <property type="entry name" value="GH10_2"/>
    <property type="match status" value="1"/>
</dbReference>
<dbReference type="GO" id="GO:0031176">
    <property type="term" value="F:endo-1,4-beta-xylanase activity"/>
    <property type="evidence" value="ECO:0007669"/>
    <property type="project" value="UniProtKB-EC"/>
</dbReference>
<dbReference type="STRING" id="1169540.A0A0G4G6H0"/>
<evidence type="ECO:0000256" key="6">
    <source>
        <dbReference type="ARBA" id="ARBA00022801"/>
    </source>
</evidence>
<evidence type="ECO:0000256" key="2">
    <source>
        <dbReference type="ARBA" id="ARBA00007495"/>
    </source>
</evidence>
<keyword evidence="7" id="KW-0119">Carbohydrate metabolism</keyword>
<dbReference type="InterPro" id="IPR017853">
    <property type="entry name" value="GH"/>
</dbReference>
<dbReference type="InterPro" id="IPR044846">
    <property type="entry name" value="GH10"/>
</dbReference>
<dbReference type="VEuPathDB" id="CryptoDB:Vbra_17173"/>
<evidence type="ECO:0000256" key="10">
    <source>
        <dbReference type="SAM" id="SignalP"/>
    </source>
</evidence>
<evidence type="ECO:0000256" key="7">
    <source>
        <dbReference type="ARBA" id="ARBA00023277"/>
    </source>
</evidence>
<evidence type="ECO:0000256" key="5">
    <source>
        <dbReference type="ARBA" id="ARBA00022729"/>
    </source>
</evidence>
<comment type="similarity">
    <text evidence="2">Belongs to the glycosyl hydrolase 10 (cellulase F) family.</text>
</comment>
<evidence type="ECO:0000256" key="8">
    <source>
        <dbReference type="ARBA" id="ARBA00023295"/>
    </source>
</evidence>
<comment type="catalytic activity">
    <reaction evidence="1">
        <text>Endohydrolysis of (1-&gt;4)-beta-D-xylosidic linkages in xylans.</text>
        <dbReference type="EC" id="3.2.1.8"/>
    </reaction>
</comment>
<keyword evidence="4" id="KW-0858">Xylan degradation</keyword>
<dbReference type="Pfam" id="PF00331">
    <property type="entry name" value="Glyco_hydro_10"/>
    <property type="match status" value="1"/>
</dbReference>
<dbReference type="SMART" id="SM00633">
    <property type="entry name" value="Glyco_10"/>
    <property type="match status" value="1"/>
</dbReference>
<keyword evidence="13" id="KW-1185">Reference proteome</keyword>
<organism evidence="12 13">
    <name type="scientific">Vitrella brassicaformis (strain CCMP3155)</name>
    <dbReference type="NCBI Taxonomy" id="1169540"/>
    <lineage>
        <taxon>Eukaryota</taxon>
        <taxon>Sar</taxon>
        <taxon>Alveolata</taxon>
        <taxon>Colpodellida</taxon>
        <taxon>Vitrellaceae</taxon>
        <taxon>Vitrella</taxon>
    </lineage>
</organism>
<dbReference type="EMBL" id="CDMY01000571">
    <property type="protein sequence ID" value="CEM23855.1"/>
    <property type="molecule type" value="Genomic_DNA"/>
</dbReference>
<feature type="domain" description="GH10" evidence="11">
    <location>
        <begin position="73"/>
        <end position="408"/>
    </location>
</feature>
<evidence type="ECO:0000256" key="4">
    <source>
        <dbReference type="ARBA" id="ARBA00022651"/>
    </source>
</evidence>
<dbReference type="PANTHER" id="PTHR31490:SF88">
    <property type="entry name" value="BETA-XYLANASE"/>
    <property type="match status" value="1"/>
</dbReference>
<dbReference type="PROSITE" id="PS51257">
    <property type="entry name" value="PROKAR_LIPOPROTEIN"/>
    <property type="match status" value="1"/>
</dbReference>
<dbReference type="PRINTS" id="PR00134">
    <property type="entry name" value="GLHYDRLASE10"/>
</dbReference>
<evidence type="ECO:0000313" key="12">
    <source>
        <dbReference type="EMBL" id="CEM23855.1"/>
    </source>
</evidence>
<reference evidence="12 13" key="1">
    <citation type="submission" date="2014-11" db="EMBL/GenBank/DDBJ databases">
        <authorList>
            <person name="Zhu J."/>
            <person name="Qi W."/>
            <person name="Song R."/>
        </authorList>
    </citation>
    <scope>NUCLEOTIDE SEQUENCE [LARGE SCALE GENOMIC DNA]</scope>
</reference>
<dbReference type="GO" id="GO:0045493">
    <property type="term" value="P:xylan catabolic process"/>
    <property type="evidence" value="ECO:0007669"/>
    <property type="project" value="UniProtKB-KW"/>
</dbReference>
<sequence>MLRFLAFLALAFIVACAGDDAPPTNDAPPAVDLVEGLDQLQGLSFTNATEPDAPLRMLKAKSFRHLFKKSKKSNKKGTLRFLAQKKKIYVGAAINQWNLKKAQYMNTVAREFSMIVAENECKMNNIVTPKKQYNYGTCDRILNVAKKNGQEMRFHALVWYRAAPKVLQAESKAKVAASLKKFCTTVTKRYVAKGVRWFDVVNEAFADKQPKNSINKPSWRKAWPYTKLPNWAEVSLRAAAKGAGKKRKQTRLMYNDYGIESMKGYMKGKSDAVFWMAKTFKKRKIPLDGIGFQTHINMNFKDFDGVRKNIQRLGKLGYEVQFTEVDVSCGFFNPAGKWIKCKKWTKVQQNMQANIYKTLMRICLQSPNCTAFVMWGVTDSVTWLNNDHPHIFDRKYKKKPAYHALTAALK</sequence>
<feature type="signal peptide" evidence="10">
    <location>
        <begin position="1"/>
        <end position="17"/>
    </location>
</feature>
<dbReference type="InterPro" id="IPR001000">
    <property type="entry name" value="GH10_dom"/>
</dbReference>
<evidence type="ECO:0000256" key="3">
    <source>
        <dbReference type="ARBA" id="ARBA00012590"/>
    </source>
</evidence>
<keyword evidence="6" id="KW-0378">Hydrolase</keyword>
<dbReference type="Gene3D" id="3.20.20.80">
    <property type="entry name" value="Glycosidases"/>
    <property type="match status" value="1"/>
</dbReference>
<feature type="chain" id="PRO_5005189737" description="endo-1,4-beta-xylanase" evidence="10">
    <location>
        <begin position="18"/>
        <end position="410"/>
    </location>
</feature>
<evidence type="ECO:0000259" key="11">
    <source>
        <dbReference type="PROSITE" id="PS51760"/>
    </source>
</evidence>
<dbReference type="AlphaFoldDB" id="A0A0G4G6H0"/>
<protein>
    <recommendedName>
        <fullName evidence="3">endo-1,4-beta-xylanase</fullName>
        <ecNumber evidence="3">3.2.1.8</ecNumber>
    </recommendedName>
</protein>
<proteinExistence type="inferred from homology"/>
<gene>
    <name evidence="12" type="ORF">Vbra_17173</name>
</gene>
<dbReference type="InParanoid" id="A0A0G4G6H0"/>
<evidence type="ECO:0000313" key="13">
    <source>
        <dbReference type="Proteomes" id="UP000041254"/>
    </source>
</evidence>
<dbReference type="Proteomes" id="UP000041254">
    <property type="component" value="Unassembled WGS sequence"/>
</dbReference>
<keyword evidence="9" id="KW-0624">Polysaccharide degradation</keyword>
<dbReference type="OrthoDB" id="3055998at2759"/>
<dbReference type="PANTHER" id="PTHR31490">
    <property type="entry name" value="GLYCOSYL HYDROLASE"/>
    <property type="match status" value="1"/>
</dbReference>